<protein>
    <submittedName>
        <fullName evidence="1">Uncharacterized protein</fullName>
    </submittedName>
</protein>
<gene>
    <name evidence="1" type="ORF">POL25_22775</name>
</gene>
<comment type="caution">
    <text evidence="1">The sequence shown here is derived from an EMBL/GenBank/DDBJ whole genome shotgun (WGS) entry which is preliminary data.</text>
</comment>
<keyword evidence="2" id="KW-1185">Reference proteome</keyword>
<dbReference type="Proteomes" id="UP001221686">
    <property type="component" value="Unassembled WGS sequence"/>
</dbReference>
<sequence>MHRLAGRPPFAALILQPCTLVELADLPDGGELRGDLQSVGNERLASLSALLPGSPTTRAGAPP</sequence>
<dbReference type="EMBL" id="JAQNDL010000002">
    <property type="protein sequence ID" value="MDC0719745.1"/>
    <property type="molecule type" value="Genomic_DNA"/>
</dbReference>
<reference evidence="1 2" key="1">
    <citation type="submission" date="2022-11" db="EMBL/GenBank/DDBJ databases">
        <title>Minimal conservation of predation-associated metabolite biosynthetic gene clusters underscores biosynthetic potential of Myxococcota including descriptions for ten novel species: Archangium lansinium sp. nov., Myxococcus landrumus sp. nov., Nannocystis bai.</title>
        <authorList>
            <person name="Ahearne A."/>
            <person name="Stevens C."/>
            <person name="Dowd S."/>
        </authorList>
    </citation>
    <scope>NUCLEOTIDE SEQUENCE [LARGE SCALE GENOMIC DNA]</scope>
    <source>
        <strain evidence="1 2">BB15-2</strain>
    </source>
</reference>
<evidence type="ECO:0000313" key="2">
    <source>
        <dbReference type="Proteomes" id="UP001221686"/>
    </source>
</evidence>
<dbReference type="RefSeq" id="WP_272088246.1">
    <property type="nucleotide sequence ID" value="NZ_JAQNDL010000002.1"/>
</dbReference>
<organism evidence="1 2">
    <name type="scientific">Nannocystis bainbridge</name>
    <dbReference type="NCBI Taxonomy" id="2995303"/>
    <lineage>
        <taxon>Bacteria</taxon>
        <taxon>Pseudomonadati</taxon>
        <taxon>Myxococcota</taxon>
        <taxon>Polyangia</taxon>
        <taxon>Nannocystales</taxon>
        <taxon>Nannocystaceae</taxon>
        <taxon>Nannocystis</taxon>
    </lineage>
</organism>
<evidence type="ECO:0000313" key="1">
    <source>
        <dbReference type="EMBL" id="MDC0719745.1"/>
    </source>
</evidence>
<name>A0ABT5E1S5_9BACT</name>
<accession>A0ABT5E1S5</accession>
<proteinExistence type="predicted"/>